<feature type="signal peptide" evidence="2">
    <location>
        <begin position="1"/>
        <end position="19"/>
    </location>
</feature>
<dbReference type="Gene3D" id="3.10.450.40">
    <property type="match status" value="1"/>
</dbReference>
<dbReference type="AlphaFoldDB" id="A0A3G8YHX4"/>
<accession>A0A3G8YHX4</accession>
<dbReference type="Proteomes" id="UP000276417">
    <property type="component" value="Plasmid unnamed2"/>
</dbReference>
<feature type="region of interest" description="Disordered" evidence="1">
    <location>
        <begin position="45"/>
        <end position="65"/>
    </location>
</feature>
<feature type="domain" description="PepSY" evidence="3">
    <location>
        <begin position="97"/>
        <end position="150"/>
    </location>
</feature>
<evidence type="ECO:0000256" key="1">
    <source>
        <dbReference type="SAM" id="MobiDB-lite"/>
    </source>
</evidence>
<dbReference type="Pfam" id="PF03413">
    <property type="entry name" value="PepSY"/>
    <property type="match status" value="1"/>
</dbReference>
<evidence type="ECO:0000259" key="3">
    <source>
        <dbReference type="Pfam" id="PF03413"/>
    </source>
</evidence>
<keyword evidence="4" id="KW-0614">Plasmid</keyword>
<keyword evidence="5" id="KW-1185">Reference proteome</keyword>
<dbReference type="InterPro" id="IPR025711">
    <property type="entry name" value="PepSY"/>
</dbReference>
<geneLocation type="plasmid" evidence="4 5">
    <name>unnamed2</name>
</geneLocation>
<proteinExistence type="predicted"/>
<dbReference type="RefSeq" id="WP_124874920.1">
    <property type="nucleotide sequence ID" value="NZ_CP034186.1"/>
</dbReference>
<evidence type="ECO:0000313" key="5">
    <source>
        <dbReference type="Proteomes" id="UP000276417"/>
    </source>
</evidence>
<sequence length="170" mass="17246">MNKPTKNALLSLTVLTALAAPLAGYAFAQTSSAPGVKLMTLAQAAQPTKPEMADTETNDGPDTQEATIKGSIALPAEAAGAEVPDAQEQSQYQALAKISAAQASATAQAKVPGAVRSVMLEDQDGFLVYTVKIGNMEVTVDAGNGQVLGQSAADAEGMDTGMESGTETSD</sequence>
<evidence type="ECO:0000313" key="4">
    <source>
        <dbReference type="EMBL" id="AZI44868.1"/>
    </source>
</evidence>
<dbReference type="OrthoDB" id="70435at2"/>
<dbReference type="EMBL" id="CP034186">
    <property type="protein sequence ID" value="AZI44868.1"/>
    <property type="molecule type" value="Genomic_DNA"/>
</dbReference>
<protein>
    <submittedName>
        <fullName evidence="4">Peptidase</fullName>
    </submittedName>
</protein>
<reference evidence="4 5" key="1">
    <citation type="submission" date="2018-11" db="EMBL/GenBank/DDBJ databases">
        <title>Deinococcus shelandsis sp. nov., isolated from South Shetland Islands soil of Antarctica.</title>
        <authorList>
            <person name="Tian J."/>
        </authorList>
    </citation>
    <scope>NUCLEOTIDE SEQUENCE [LARGE SCALE GENOMIC DNA]</scope>
    <source>
        <strain evidence="4 5">S14-83T</strain>
        <plasmid evidence="4 5">unnamed2</plasmid>
    </source>
</reference>
<name>A0A3G8YHX4_9DEIO</name>
<feature type="chain" id="PRO_5018148483" evidence="2">
    <location>
        <begin position="20"/>
        <end position="170"/>
    </location>
</feature>
<keyword evidence="2" id="KW-0732">Signal</keyword>
<gene>
    <name evidence="4" type="ORF">EHF33_18305</name>
</gene>
<dbReference type="KEGG" id="dph:EHF33_18305"/>
<evidence type="ECO:0000256" key="2">
    <source>
        <dbReference type="SAM" id="SignalP"/>
    </source>
</evidence>
<organism evidence="4 5">
    <name type="scientific">Deinococcus psychrotolerans</name>
    <dbReference type="NCBI Taxonomy" id="2489213"/>
    <lineage>
        <taxon>Bacteria</taxon>
        <taxon>Thermotogati</taxon>
        <taxon>Deinococcota</taxon>
        <taxon>Deinococci</taxon>
        <taxon>Deinococcales</taxon>
        <taxon>Deinococcaceae</taxon>
        <taxon>Deinococcus</taxon>
    </lineage>
</organism>